<dbReference type="Pfam" id="PF03372">
    <property type="entry name" value="Exo_endo_phos"/>
    <property type="match status" value="1"/>
</dbReference>
<dbReference type="InterPro" id="IPR043502">
    <property type="entry name" value="DNA/RNA_pol_sf"/>
</dbReference>
<dbReference type="InterPro" id="IPR043128">
    <property type="entry name" value="Rev_trsase/Diguanyl_cyclase"/>
</dbReference>
<dbReference type="InterPro" id="IPR000477">
    <property type="entry name" value="RT_dom"/>
</dbReference>
<dbReference type="Gene3D" id="3.60.10.10">
    <property type="entry name" value="Endonuclease/exonuclease/phosphatase"/>
    <property type="match status" value="1"/>
</dbReference>
<reference evidence="2" key="1">
    <citation type="submission" date="2016-02" db="EMBL/GenBank/DDBJ databases">
        <title>RNAseq analyses of the midgut from blood- or serum-fed Ixodes ricinus ticks.</title>
        <authorList>
            <person name="Perner J."/>
            <person name="Provaznik J."/>
            <person name="Schrenkova J."/>
            <person name="Urbanova V."/>
            <person name="Ribeiro J.M."/>
            <person name="Kopacek P."/>
        </authorList>
    </citation>
    <scope>NUCLEOTIDE SEQUENCE</scope>
    <source>
        <tissue evidence="2">Gut</tissue>
    </source>
</reference>
<feature type="non-terminal residue" evidence="2">
    <location>
        <position position="1"/>
    </location>
</feature>
<dbReference type="InterPro" id="IPR005135">
    <property type="entry name" value="Endo/exonuclease/phosphatase"/>
</dbReference>
<proteinExistence type="evidence at transcript level"/>
<evidence type="ECO:0000259" key="1">
    <source>
        <dbReference type="PROSITE" id="PS50878"/>
    </source>
</evidence>
<dbReference type="CDD" id="cd09076">
    <property type="entry name" value="L1-EN"/>
    <property type="match status" value="1"/>
</dbReference>
<name>A0A131Y4V2_IXORI</name>
<organism evidence="2">
    <name type="scientific">Ixodes ricinus</name>
    <name type="common">Common tick</name>
    <name type="synonym">Acarus ricinus</name>
    <dbReference type="NCBI Taxonomy" id="34613"/>
    <lineage>
        <taxon>Eukaryota</taxon>
        <taxon>Metazoa</taxon>
        <taxon>Ecdysozoa</taxon>
        <taxon>Arthropoda</taxon>
        <taxon>Chelicerata</taxon>
        <taxon>Arachnida</taxon>
        <taxon>Acari</taxon>
        <taxon>Parasitiformes</taxon>
        <taxon>Ixodida</taxon>
        <taxon>Ixodoidea</taxon>
        <taxon>Ixodidae</taxon>
        <taxon>Ixodinae</taxon>
        <taxon>Ixodes</taxon>
    </lineage>
</organism>
<accession>A0A131Y4V2</accession>
<dbReference type="PANTHER" id="PTHR31635">
    <property type="entry name" value="REVERSE TRANSCRIPTASE DOMAIN-CONTAINING PROTEIN-RELATED"/>
    <property type="match status" value="1"/>
</dbReference>
<sequence>NLKIVTLNCVSLIAQKRKQWLLNTLLAERVQVALLQETKLTTEHVKQAVLFFENHFEFRYAHAISHSAGTAILIRKRSGIVLFPEWETDQSGRICAVDVVYNNEALRLISVHAPNLALERKLFFNQLRQYMNTPAQTILGGDFNCVTRANDSSKGLRQDSSLTELKKLIRDFDLQDVTEFVEAPTPGYTHWQGDCQSRLDRIYASSSLAADTASYQVKPLAFSDHAIVAAQIRRVKEKPNRDSCWKSWKLNENALEEEGLQRAVRKLITDKGERNNATAVHWELLKAEIKMCIIAFCQEKSRERKAVKRDLTKALQTLIREENRTPGVFTADIRECKSQLLGILEDEYRGAMVRSRLRTLGRSEDPTKIFKTRERERANRNQINQLQSKGNIITDPEEIERELVTFFSSIFGKQKNLNGQAMKRVLDIMPQVPETITEFLNRPISESEVGSAIKELTPNKSPGVDGLGAAFYKIFSDELIPILTQVYGDVYKRKLLPPSMRQAVTVLIPKRKCRDSIASSEDFRPISLLTTDYKILAKILAKRLETAYQTLVGNHQTYGFKNRSIFTNLHTMRVITETAEAMERPTAVLQIDLKKAFDRVNHTFLFSLLEQCGTGEFLVNFLKICYRDISTRLLVNGRRSCSIPVKSSVRQGCPMSPILFAIYLEPLCKAILNDHRIRGACLGSMSVKLLAYADDVTLIGQSQEEVRKAVEHVSQFCDVSGAKMNPTKSVGTWLGPWPSKPELFLGIAWSTYISNYLGVGLGSMQLRTGVDGIHLNTLRAKLPEWWGRYVPLLNRAYVSNAVFFSTVWYSAQAVPCRQLDVQKVHRFCATFVWGSGFERMRRSNLFISRQKGGFGLVNLEIKLKVQRFLVFRNRDKTPALEAACRELGGHYLAPWMKETYGAPKKCSTLRYYKEIRDAIRFFEERFSWEYLNKVKRRRLYWDTLDLVMPPPMYRQMFPDDERSDVFKRLSVYPVRPGIRDFFVRFHTEVLAVKTWEEQKGFFLPWGVNCAICPVPETLQHTFLYCSNAELFWAQLRATLRIELYPTWHSMKFLVTPDQQQSRCHELLTLIGLHAIWNSRTDHTLVRERGKSA</sequence>
<protein>
    <submittedName>
        <fullName evidence="2">Putative tick transposon</fullName>
    </submittedName>
</protein>
<dbReference type="GO" id="GO:0071897">
    <property type="term" value="P:DNA biosynthetic process"/>
    <property type="evidence" value="ECO:0007669"/>
    <property type="project" value="UniProtKB-ARBA"/>
</dbReference>
<dbReference type="PROSITE" id="PS50878">
    <property type="entry name" value="RT_POL"/>
    <property type="match status" value="1"/>
</dbReference>
<dbReference type="CDD" id="cd01650">
    <property type="entry name" value="RT_nLTR_like"/>
    <property type="match status" value="1"/>
</dbReference>
<dbReference type="EMBL" id="GEFM01002386">
    <property type="protein sequence ID" value="JAP73410.1"/>
    <property type="molecule type" value="mRNA"/>
</dbReference>
<evidence type="ECO:0000313" key="2">
    <source>
        <dbReference type="EMBL" id="JAP73410.1"/>
    </source>
</evidence>
<dbReference type="SUPFAM" id="SSF56219">
    <property type="entry name" value="DNase I-like"/>
    <property type="match status" value="1"/>
</dbReference>
<dbReference type="GO" id="GO:0003824">
    <property type="term" value="F:catalytic activity"/>
    <property type="evidence" value="ECO:0007669"/>
    <property type="project" value="InterPro"/>
</dbReference>
<feature type="domain" description="Reverse transcriptase" evidence="1">
    <location>
        <begin position="489"/>
        <end position="749"/>
    </location>
</feature>
<dbReference type="AlphaFoldDB" id="A0A131Y4V2"/>
<dbReference type="Pfam" id="PF00078">
    <property type="entry name" value="RVT_1"/>
    <property type="match status" value="1"/>
</dbReference>
<dbReference type="InterPro" id="IPR036691">
    <property type="entry name" value="Endo/exonu/phosph_ase_sf"/>
</dbReference>
<dbReference type="Gene3D" id="3.30.70.270">
    <property type="match status" value="1"/>
</dbReference>
<dbReference type="SUPFAM" id="SSF56672">
    <property type="entry name" value="DNA/RNA polymerases"/>
    <property type="match status" value="1"/>
</dbReference>
<dbReference type="PANTHER" id="PTHR31635:SF196">
    <property type="entry name" value="REVERSE TRANSCRIPTASE DOMAIN-CONTAINING PROTEIN-RELATED"/>
    <property type="match status" value="1"/>
</dbReference>